<evidence type="ECO:0000256" key="4">
    <source>
        <dbReference type="ARBA" id="ARBA00022679"/>
    </source>
</evidence>
<gene>
    <name evidence="7" type="ORF">MICPUN_97858</name>
</gene>
<dbReference type="PROSITE" id="PS51625">
    <property type="entry name" value="SAM_MT_TRMB"/>
    <property type="match status" value="1"/>
</dbReference>
<protein>
    <recommendedName>
        <fullName evidence="2">tRNA (guanine(46)-N(7))-methyltransferase</fullName>
        <ecNumber evidence="2">2.1.1.33</ecNumber>
    </recommendedName>
</protein>
<dbReference type="OrthoDB" id="47276at2759"/>
<sequence>MKKMTNPMAAPHRVPVEAPDWPTVFKDPTLPTFIDVGCAKGRFLQRAATVDREVFEAAHGRHNLLGLEIYPPIVEDANLWTRTHDGAGAIGNLHFVACNANVSLAGMRVPNVRMVSVLFPDPWSRRKHAGRRVVTAQFVNTLASALVEGARVYCCSDVRPLAAEMQALWLAANPMGVPTERDLVCESKWRPVYRFVVRRL</sequence>
<proteinExistence type="predicted"/>
<dbReference type="AlphaFoldDB" id="C1EC50"/>
<keyword evidence="8" id="KW-1185">Reference proteome</keyword>
<name>C1EC50_MICCC</name>
<organism evidence="7 8">
    <name type="scientific">Micromonas commoda (strain RCC299 / NOUM17 / CCMP2709)</name>
    <name type="common">Picoplanktonic green alga</name>
    <dbReference type="NCBI Taxonomy" id="296587"/>
    <lineage>
        <taxon>Eukaryota</taxon>
        <taxon>Viridiplantae</taxon>
        <taxon>Chlorophyta</taxon>
        <taxon>Mamiellophyceae</taxon>
        <taxon>Mamiellales</taxon>
        <taxon>Mamiellaceae</taxon>
        <taxon>Micromonas</taxon>
    </lineage>
</organism>
<dbReference type="GeneID" id="8246132"/>
<dbReference type="RefSeq" id="XP_002504267.1">
    <property type="nucleotide sequence ID" value="XM_002504221.1"/>
</dbReference>
<dbReference type="Proteomes" id="UP000002009">
    <property type="component" value="Chromosome 9"/>
</dbReference>
<dbReference type="PANTHER" id="PTHR23417">
    <property type="entry name" value="3-DEOXY-D-MANNO-OCTULOSONIC-ACID TRANSFERASE/TRNA GUANINE-N 7 - -METHYLTRANSFERASE"/>
    <property type="match status" value="1"/>
</dbReference>
<dbReference type="GO" id="GO:0008176">
    <property type="term" value="F:tRNA (guanine(46)-N7)-methyltransferase activity"/>
    <property type="evidence" value="ECO:0007669"/>
    <property type="project" value="UniProtKB-EC"/>
</dbReference>
<dbReference type="Pfam" id="PF02390">
    <property type="entry name" value="Methyltransf_4"/>
    <property type="match status" value="1"/>
</dbReference>
<dbReference type="STRING" id="296587.C1EC50"/>
<dbReference type="SUPFAM" id="SSF53335">
    <property type="entry name" value="S-adenosyl-L-methionine-dependent methyltransferases"/>
    <property type="match status" value="1"/>
</dbReference>
<evidence type="ECO:0000313" key="8">
    <source>
        <dbReference type="Proteomes" id="UP000002009"/>
    </source>
</evidence>
<evidence type="ECO:0000313" key="7">
    <source>
        <dbReference type="EMBL" id="ACO65525.1"/>
    </source>
</evidence>
<keyword evidence="4" id="KW-0808">Transferase</keyword>
<dbReference type="EMBL" id="CP001329">
    <property type="protein sequence ID" value="ACO65525.1"/>
    <property type="molecule type" value="Genomic_DNA"/>
</dbReference>
<dbReference type="KEGG" id="mis:MICPUN_97858"/>
<dbReference type="OMA" id="KMTNPMA"/>
<dbReference type="InParanoid" id="C1EC50"/>
<evidence type="ECO:0000256" key="2">
    <source>
        <dbReference type="ARBA" id="ARBA00011977"/>
    </source>
</evidence>
<comment type="catalytic activity">
    <reaction evidence="1">
        <text>guanosine(46) in tRNA + S-adenosyl-L-methionine = N(7)-methylguanosine(46) in tRNA + S-adenosyl-L-homocysteine</text>
        <dbReference type="Rhea" id="RHEA:42708"/>
        <dbReference type="Rhea" id="RHEA-COMP:10188"/>
        <dbReference type="Rhea" id="RHEA-COMP:10189"/>
        <dbReference type="ChEBI" id="CHEBI:57856"/>
        <dbReference type="ChEBI" id="CHEBI:59789"/>
        <dbReference type="ChEBI" id="CHEBI:74269"/>
        <dbReference type="ChEBI" id="CHEBI:74480"/>
        <dbReference type="EC" id="2.1.1.33"/>
    </reaction>
</comment>
<evidence type="ECO:0000256" key="3">
    <source>
        <dbReference type="ARBA" id="ARBA00022603"/>
    </source>
</evidence>
<dbReference type="Gene3D" id="3.40.50.150">
    <property type="entry name" value="Vaccinia Virus protein VP39"/>
    <property type="match status" value="1"/>
</dbReference>
<keyword evidence="5" id="KW-0949">S-adenosyl-L-methionine</keyword>
<dbReference type="InterPro" id="IPR003358">
    <property type="entry name" value="tRNA_(Gua-N-7)_MeTrfase_Trmb"/>
</dbReference>
<dbReference type="GO" id="GO:0043527">
    <property type="term" value="C:tRNA methyltransferase complex"/>
    <property type="evidence" value="ECO:0007669"/>
    <property type="project" value="TreeGrafter"/>
</dbReference>
<dbReference type="eggNOG" id="KOG3115">
    <property type="taxonomic scope" value="Eukaryota"/>
</dbReference>
<keyword evidence="3" id="KW-0489">Methyltransferase</keyword>
<dbReference type="InterPro" id="IPR029063">
    <property type="entry name" value="SAM-dependent_MTases_sf"/>
</dbReference>
<accession>C1EC50</accession>
<evidence type="ECO:0000256" key="6">
    <source>
        <dbReference type="ARBA" id="ARBA00022694"/>
    </source>
</evidence>
<dbReference type="EC" id="2.1.1.33" evidence="2"/>
<keyword evidence="6" id="KW-0819">tRNA processing</keyword>
<evidence type="ECO:0000256" key="5">
    <source>
        <dbReference type="ARBA" id="ARBA00022691"/>
    </source>
</evidence>
<reference evidence="7 8" key="1">
    <citation type="journal article" date="2009" name="Science">
        <title>Green evolution and dynamic adaptations revealed by genomes of the marine picoeukaryotes Micromonas.</title>
        <authorList>
            <person name="Worden A.Z."/>
            <person name="Lee J.H."/>
            <person name="Mock T."/>
            <person name="Rouze P."/>
            <person name="Simmons M.P."/>
            <person name="Aerts A.L."/>
            <person name="Allen A.E."/>
            <person name="Cuvelier M.L."/>
            <person name="Derelle E."/>
            <person name="Everett M.V."/>
            <person name="Foulon E."/>
            <person name="Grimwood J."/>
            <person name="Gundlach H."/>
            <person name="Henrissat B."/>
            <person name="Napoli C."/>
            <person name="McDonald S.M."/>
            <person name="Parker M.S."/>
            <person name="Rombauts S."/>
            <person name="Salamov A."/>
            <person name="Von Dassow P."/>
            <person name="Badger J.H."/>
            <person name="Coutinho P.M."/>
            <person name="Demir E."/>
            <person name="Dubchak I."/>
            <person name="Gentemann C."/>
            <person name="Eikrem W."/>
            <person name="Gready J.E."/>
            <person name="John U."/>
            <person name="Lanier W."/>
            <person name="Lindquist E.A."/>
            <person name="Lucas S."/>
            <person name="Mayer K.F."/>
            <person name="Moreau H."/>
            <person name="Not F."/>
            <person name="Otillar R."/>
            <person name="Panaud O."/>
            <person name="Pangilinan J."/>
            <person name="Paulsen I."/>
            <person name="Piegu B."/>
            <person name="Poliakov A."/>
            <person name="Robbens S."/>
            <person name="Schmutz J."/>
            <person name="Toulza E."/>
            <person name="Wyss T."/>
            <person name="Zelensky A."/>
            <person name="Zhou K."/>
            <person name="Armbrust E.V."/>
            <person name="Bhattacharya D."/>
            <person name="Goodenough U.W."/>
            <person name="Van de Peer Y."/>
            <person name="Grigoriev I.V."/>
        </authorList>
    </citation>
    <scope>NUCLEOTIDE SEQUENCE [LARGE SCALE GENOMIC DNA]</scope>
    <source>
        <strain evidence="8">RCC299 / NOUM17</strain>
    </source>
</reference>
<dbReference type="PANTHER" id="PTHR23417:SF21">
    <property type="entry name" value="TRNA (GUANINE-N(7)-)-METHYLTRANSFERASE"/>
    <property type="match status" value="1"/>
</dbReference>
<evidence type="ECO:0000256" key="1">
    <source>
        <dbReference type="ARBA" id="ARBA00000142"/>
    </source>
</evidence>